<evidence type="ECO:0000256" key="1">
    <source>
        <dbReference type="ARBA" id="ARBA00022527"/>
    </source>
</evidence>
<dbReference type="InterPro" id="IPR036890">
    <property type="entry name" value="HATPase_C_sf"/>
</dbReference>
<dbReference type="GO" id="GO:0004674">
    <property type="term" value="F:protein serine/threonine kinase activity"/>
    <property type="evidence" value="ECO:0007669"/>
    <property type="project" value="UniProtKB-KW"/>
</dbReference>
<gene>
    <name evidence="3" type="ORF">DVA86_27790</name>
</gene>
<dbReference type="Pfam" id="PF13581">
    <property type="entry name" value="HATPase_c_2"/>
    <property type="match status" value="1"/>
</dbReference>
<dbReference type="GO" id="GO:0005524">
    <property type="term" value="F:ATP binding"/>
    <property type="evidence" value="ECO:0007669"/>
    <property type="project" value="UniProtKB-KW"/>
</dbReference>
<dbReference type="InterPro" id="IPR050267">
    <property type="entry name" value="Anti-sigma-factor_SerPK"/>
</dbReference>
<dbReference type="PANTHER" id="PTHR35526:SF3">
    <property type="entry name" value="ANTI-SIGMA-F FACTOR RSBW"/>
    <property type="match status" value="1"/>
</dbReference>
<evidence type="ECO:0000313" key="3">
    <source>
        <dbReference type="EMBL" id="AXK35860.1"/>
    </source>
</evidence>
<evidence type="ECO:0000313" key="4">
    <source>
        <dbReference type="Proteomes" id="UP000254425"/>
    </source>
</evidence>
<keyword evidence="1" id="KW-0723">Serine/threonine-protein kinase</keyword>
<dbReference type="Gene3D" id="3.30.565.10">
    <property type="entry name" value="Histidine kinase-like ATPase, C-terminal domain"/>
    <property type="match status" value="1"/>
</dbReference>
<keyword evidence="3" id="KW-0067">ATP-binding</keyword>
<feature type="domain" description="Histidine kinase/HSP90-like ATPase" evidence="2">
    <location>
        <begin position="22"/>
        <end position="120"/>
    </location>
</feature>
<dbReference type="EMBL" id="CP031320">
    <property type="protein sequence ID" value="AXK35860.1"/>
    <property type="molecule type" value="Genomic_DNA"/>
</dbReference>
<accession>A0A345XW44</accession>
<proteinExistence type="predicted"/>
<reference evidence="3 4" key="1">
    <citation type="submission" date="2018-07" db="EMBL/GenBank/DDBJ databases">
        <title>Draft genome of the type strain Streptomyces armeniacus ATCC 15676.</title>
        <authorList>
            <person name="Labana P."/>
            <person name="Gosse J.T."/>
            <person name="Boddy C.N."/>
        </authorList>
    </citation>
    <scope>NUCLEOTIDE SEQUENCE [LARGE SCALE GENOMIC DNA]</scope>
    <source>
        <strain evidence="3 4">ATCC 15676</strain>
    </source>
</reference>
<dbReference type="PANTHER" id="PTHR35526">
    <property type="entry name" value="ANTI-SIGMA-F FACTOR RSBW-RELATED"/>
    <property type="match status" value="1"/>
</dbReference>
<dbReference type="KEGG" id="sarm:DVA86_27790"/>
<dbReference type="Proteomes" id="UP000254425">
    <property type="component" value="Chromosome"/>
</dbReference>
<protein>
    <submittedName>
        <fullName evidence="3">ATP-binding protein</fullName>
    </submittedName>
</protein>
<dbReference type="CDD" id="cd16936">
    <property type="entry name" value="HATPase_RsbW-like"/>
    <property type="match status" value="1"/>
</dbReference>
<dbReference type="RefSeq" id="WP_208882355.1">
    <property type="nucleotide sequence ID" value="NZ_CP031320.1"/>
</dbReference>
<dbReference type="AlphaFoldDB" id="A0A345XW44"/>
<dbReference type="SUPFAM" id="SSF55874">
    <property type="entry name" value="ATPase domain of HSP90 chaperone/DNA topoisomerase II/histidine kinase"/>
    <property type="match status" value="1"/>
</dbReference>
<organism evidence="3 4">
    <name type="scientific">Streptomyces armeniacus</name>
    <dbReference type="NCBI Taxonomy" id="83291"/>
    <lineage>
        <taxon>Bacteria</taxon>
        <taxon>Bacillati</taxon>
        <taxon>Actinomycetota</taxon>
        <taxon>Actinomycetes</taxon>
        <taxon>Kitasatosporales</taxon>
        <taxon>Streptomycetaceae</taxon>
        <taxon>Streptomyces</taxon>
    </lineage>
</organism>
<keyword evidence="1" id="KW-0418">Kinase</keyword>
<name>A0A345XW44_9ACTN</name>
<sequence length="131" mass="13824">MTTLVDKLFRIRLAGIDAALPVSAARHYVRTTLESWHISAAGIDDAVLVAGELVTNALIHVGGDITLTLSTPGDNVLIEVQDAQPGQVHAPPPELCAESGRGLHIVAALATDHGCRPGPHAKVMWAQMTPR</sequence>
<keyword evidence="4" id="KW-1185">Reference proteome</keyword>
<dbReference type="InterPro" id="IPR003594">
    <property type="entry name" value="HATPase_dom"/>
</dbReference>
<keyword evidence="1" id="KW-0808">Transferase</keyword>
<keyword evidence="3" id="KW-0547">Nucleotide-binding</keyword>
<evidence type="ECO:0000259" key="2">
    <source>
        <dbReference type="Pfam" id="PF13581"/>
    </source>
</evidence>